<name>A0A0C3LD79_9AGAM</name>
<evidence type="ECO:0000256" key="1">
    <source>
        <dbReference type="SAM" id="MobiDB-lite"/>
    </source>
</evidence>
<organism evidence="2 3">
    <name type="scientific">Tulasnella calospora MUT 4182</name>
    <dbReference type="NCBI Taxonomy" id="1051891"/>
    <lineage>
        <taxon>Eukaryota</taxon>
        <taxon>Fungi</taxon>
        <taxon>Dikarya</taxon>
        <taxon>Basidiomycota</taxon>
        <taxon>Agaricomycotina</taxon>
        <taxon>Agaricomycetes</taxon>
        <taxon>Cantharellales</taxon>
        <taxon>Tulasnellaceae</taxon>
        <taxon>Tulasnella</taxon>
    </lineage>
</organism>
<evidence type="ECO:0000313" key="3">
    <source>
        <dbReference type="Proteomes" id="UP000054248"/>
    </source>
</evidence>
<dbReference type="EMBL" id="KN823224">
    <property type="protein sequence ID" value="KIO19397.1"/>
    <property type="molecule type" value="Genomic_DNA"/>
</dbReference>
<feature type="region of interest" description="Disordered" evidence="1">
    <location>
        <begin position="72"/>
        <end position="141"/>
    </location>
</feature>
<feature type="region of interest" description="Disordered" evidence="1">
    <location>
        <begin position="174"/>
        <end position="209"/>
    </location>
</feature>
<reference evidence="3" key="2">
    <citation type="submission" date="2015-01" db="EMBL/GenBank/DDBJ databases">
        <title>Evolutionary Origins and Diversification of the Mycorrhizal Mutualists.</title>
        <authorList>
            <consortium name="DOE Joint Genome Institute"/>
            <consortium name="Mycorrhizal Genomics Consortium"/>
            <person name="Kohler A."/>
            <person name="Kuo A."/>
            <person name="Nagy L.G."/>
            <person name="Floudas D."/>
            <person name="Copeland A."/>
            <person name="Barry K.W."/>
            <person name="Cichocki N."/>
            <person name="Veneault-Fourrey C."/>
            <person name="LaButti K."/>
            <person name="Lindquist E.A."/>
            <person name="Lipzen A."/>
            <person name="Lundell T."/>
            <person name="Morin E."/>
            <person name="Murat C."/>
            <person name="Riley R."/>
            <person name="Ohm R."/>
            <person name="Sun H."/>
            <person name="Tunlid A."/>
            <person name="Henrissat B."/>
            <person name="Grigoriev I.V."/>
            <person name="Hibbett D.S."/>
            <person name="Martin F."/>
        </authorList>
    </citation>
    <scope>NUCLEOTIDE SEQUENCE [LARGE SCALE GENOMIC DNA]</scope>
    <source>
        <strain evidence="3">MUT 4182</strain>
    </source>
</reference>
<feature type="compositionally biased region" description="Low complexity" evidence="1">
    <location>
        <begin position="130"/>
        <end position="141"/>
    </location>
</feature>
<sequence>MDDSGLAADEGLQLGSAAAAPINRFPASFGVQAYGALLREHYDFIQELLDDPSGLDPELIGELQLHHRPEATLRVSSKRSSSPSSSERKHVCFPPPLPPSSERNHVHFPPPSPPSSERSRIHFPPPSPPQASSQKPASQAPATMLRLPFTPTQASASSSDTKFSFSEGFLLSSGLPSLGTPDPLGGDVSEHPPPSLPALSAPAASTKADRRRLRNASYKLNPPPHVRAKKAERFKKKLESRQEQAVVQPLPVSISETKRRGEWTVVRKKGKEKGAYRVVGAGDSWPDTLSARLVDISGRLIGYRAFGSLWSISINNLCMSAVAHLDLSMRIQFGGSHSRGTHSVRLFMIHRTQVEAPCHNAFMIQNLPGALEFAKAVAPVIEFAEVSSQSITTTAFDPSSLSSTILPFPSPSTTYNDNFWGTFCCIIPFGHFDWRKSAFLVIHIDGEEDIAFELPPGVPFFLPSAVLAHYNTEIVGDLDIRGSLVLWTSGKVFQWLAQGGRAVKQLSQAELRDWLVGAQGRWLEVLGRYPFV</sequence>
<dbReference type="HOGENOM" id="CLU_512096_0_0_1"/>
<reference evidence="2 3" key="1">
    <citation type="submission" date="2014-04" db="EMBL/GenBank/DDBJ databases">
        <authorList>
            <consortium name="DOE Joint Genome Institute"/>
            <person name="Kuo A."/>
            <person name="Girlanda M."/>
            <person name="Perotto S."/>
            <person name="Kohler A."/>
            <person name="Nagy L.G."/>
            <person name="Floudas D."/>
            <person name="Copeland A."/>
            <person name="Barry K.W."/>
            <person name="Cichocki N."/>
            <person name="Veneault-Fourrey C."/>
            <person name="LaButti K."/>
            <person name="Lindquist E.A."/>
            <person name="Lipzen A."/>
            <person name="Lundell T."/>
            <person name="Morin E."/>
            <person name="Murat C."/>
            <person name="Sun H."/>
            <person name="Tunlid A."/>
            <person name="Henrissat B."/>
            <person name="Grigoriev I.V."/>
            <person name="Hibbett D.S."/>
            <person name="Martin F."/>
            <person name="Nordberg H.P."/>
            <person name="Cantor M.N."/>
            <person name="Hua S.X."/>
        </authorList>
    </citation>
    <scope>NUCLEOTIDE SEQUENCE [LARGE SCALE GENOMIC DNA]</scope>
    <source>
        <strain evidence="2 3">MUT 4182</strain>
    </source>
</reference>
<protein>
    <submittedName>
        <fullName evidence="2">Uncharacterized protein</fullName>
    </submittedName>
</protein>
<dbReference type="AlphaFoldDB" id="A0A0C3LD79"/>
<dbReference type="Proteomes" id="UP000054248">
    <property type="component" value="Unassembled WGS sequence"/>
</dbReference>
<keyword evidence="3" id="KW-1185">Reference proteome</keyword>
<accession>A0A0C3LD79</accession>
<dbReference type="OrthoDB" id="10642948at2759"/>
<feature type="compositionally biased region" description="Low complexity" evidence="1">
    <location>
        <begin position="174"/>
        <end position="186"/>
    </location>
</feature>
<proteinExistence type="predicted"/>
<evidence type="ECO:0000313" key="2">
    <source>
        <dbReference type="EMBL" id="KIO19397.1"/>
    </source>
</evidence>
<gene>
    <name evidence="2" type="ORF">M407DRAFT_30973</name>
</gene>